<protein>
    <submittedName>
        <fullName evidence="1">Uncharacterized protein</fullName>
    </submittedName>
</protein>
<comment type="caution">
    <text evidence="1">The sequence shown here is derived from an EMBL/GenBank/DDBJ whole genome shotgun (WGS) entry which is preliminary data.</text>
</comment>
<name>A0A8S2YAH0_9BILA</name>
<dbReference type="Proteomes" id="UP000681720">
    <property type="component" value="Unassembled WGS sequence"/>
</dbReference>
<evidence type="ECO:0000313" key="3">
    <source>
        <dbReference type="Proteomes" id="UP000681720"/>
    </source>
</evidence>
<gene>
    <name evidence="1" type="ORF">GIL414_LOCUS36522</name>
    <name evidence="2" type="ORF">SMN809_LOCUS46076</name>
</gene>
<evidence type="ECO:0000313" key="1">
    <source>
        <dbReference type="EMBL" id="CAF4543475.1"/>
    </source>
</evidence>
<sequence>MGRQRQLIQKQLTSIMLIQIPTILLATVP</sequence>
<evidence type="ECO:0000313" key="2">
    <source>
        <dbReference type="EMBL" id="CAF4774530.1"/>
    </source>
</evidence>
<feature type="non-terminal residue" evidence="1">
    <location>
        <position position="29"/>
    </location>
</feature>
<accession>A0A8S2YAH0</accession>
<organism evidence="1 3">
    <name type="scientific">Rotaria magnacalcarata</name>
    <dbReference type="NCBI Taxonomy" id="392030"/>
    <lineage>
        <taxon>Eukaryota</taxon>
        <taxon>Metazoa</taxon>
        <taxon>Spiralia</taxon>
        <taxon>Gnathifera</taxon>
        <taxon>Rotifera</taxon>
        <taxon>Eurotatoria</taxon>
        <taxon>Bdelloidea</taxon>
        <taxon>Philodinida</taxon>
        <taxon>Philodinidae</taxon>
        <taxon>Rotaria</taxon>
    </lineage>
</organism>
<dbReference type="EMBL" id="CAJOBI010142557">
    <property type="protein sequence ID" value="CAF4774530.1"/>
    <property type="molecule type" value="Genomic_DNA"/>
</dbReference>
<dbReference type="AlphaFoldDB" id="A0A8S2YAH0"/>
<dbReference type="Proteomes" id="UP000676336">
    <property type="component" value="Unassembled WGS sequence"/>
</dbReference>
<reference evidence="1" key="1">
    <citation type="submission" date="2021-02" db="EMBL/GenBank/DDBJ databases">
        <authorList>
            <person name="Nowell W R."/>
        </authorList>
    </citation>
    <scope>NUCLEOTIDE SEQUENCE</scope>
</reference>
<dbReference type="EMBL" id="CAJOBJ010091160">
    <property type="protein sequence ID" value="CAF4543475.1"/>
    <property type="molecule type" value="Genomic_DNA"/>
</dbReference>
<proteinExistence type="predicted"/>